<dbReference type="Gene3D" id="3.30.565.10">
    <property type="entry name" value="Histidine kinase-like ATPase, C-terminal domain"/>
    <property type="match status" value="1"/>
</dbReference>
<dbReference type="EMBL" id="MVDE01000030">
    <property type="protein sequence ID" value="PKQ63256.1"/>
    <property type="molecule type" value="Genomic_DNA"/>
</dbReference>
<dbReference type="InterPro" id="IPR050482">
    <property type="entry name" value="Sensor_HK_TwoCompSys"/>
</dbReference>
<evidence type="ECO:0000256" key="9">
    <source>
        <dbReference type="ARBA" id="ARBA00023012"/>
    </source>
</evidence>
<dbReference type="GO" id="GO:0046983">
    <property type="term" value="F:protein dimerization activity"/>
    <property type="evidence" value="ECO:0007669"/>
    <property type="project" value="InterPro"/>
</dbReference>
<dbReference type="GO" id="GO:0016020">
    <property type="term" value="C:membrane"/>
    <property type="evidence" value="ECO:0007669"/>
    <property type="project" value="UniProtKB-SubCell"/>
</dbReference>
<comment type="caution">
    <text evidence="14">The sequence shown here is derived from an EMBL/GenBank/DDBJ whole genome shotgun (WGS) entry which is preliminary data.</text>
</comment>
<comment type="subcellular location">
    <subcellularLocation>
        <location evidence="2">Membrane</location>
    </subcellularLocation>
</comment>
<proteinExistence type="predicted"/>
<evidence type="ECO:0000259" key="12">
    <source>
        <dbReference type="PROSITE" id="PS50109"/>
    </source>
</evidence>
<feature type="coiled-coil region" evidence="10">
    <location>
        <begin position="354"/>
        <end position="381"/>
    </location>
</feature>
<evidence type="ECO:0000256" key="1">
    <source>
        <dbReference type="ARBA" id="ARBA00000085"/>
    </source>
</evidence>
<evidence type="ECO:0000259" key="13">
    <source>
        <dbReference type="PROSITE" id="PS50885"/>
    </source>
</evidence>
<dbReference type="GO" id="GO:0000155">
    <property type="term" value="F:phosphorelay sensor kinase activity"/>
    <property type="evidence" value="ECO:0007669"/>
    <property type="project" value="InterPro"/>
</dbReference>
<keyword evidence="4" id="KW-0597">Phosphoprotein</keyword>
<sequence>MRKSLANKLLIYFVVLNLLSILIVGIFAYTQAKDALILRTFNQLTSVRIEKKKRVEDFFQQCIHETEAISTLTFSLPPEKSQLNLSHLISDHRIFKTGFASLLTGKQNYKSIYIYQSNTVSSGFQIEPKTGDLSQTKLQPEHLQLFARLLPKNEISVRELLNPKDQSKTEILICKTIIFQEQKVVLAFGINTEIINSIMLDRNPLNGLGKSGEAYLVGEDHLLRSTSRFQENSIYALKSSTRGVKMAFQDSIGSDIFKDYRGVQVLSSYSKMNLPDLNWVILAEIDQHEAMIPIRNYGNSMFYILIILSLLLLGVVAIIANTITAPIRKLRAETEKISSGIYEQVTDIKADGEIMELVAAFNQMTQKIKEQQENLQIAKDQSISSMIDGQEAERSRLARELHDGLAQTILAIKMRLENTAPENAAAVLGESKEMFSDLMTEIRGMSNDLMPAVLREFGLNHALGSLLQRIEENSLLQTDLQIQDDLPEISKKAETYLYRIAQEATNNIIKHAQAKNINICLAQKADSLFFEIKDDGIGLPLNGIPKNGNGLSNIKERISILGGNVFFEEEYPHGLKVQCKIPLVKISI</sequence>
<evidence type="ECO:0000313" key="15">
    <source>
        <dbReference type="Proteomes" id="UP000233618"/>
    </source>
</evidence>
<evidence type="ECO:0000256" key="10">
    <source>
        <dbReference type="SAM" id="Coils"/>
    </source>
</evidence>
<evidence type="ECO:0000256" key="6">
    <source>
        <dbReference type="ARBA" id="ARBA00022741"/>
    </source>
</evidence>
<dbReference type="CDD" id="cd18774">
    <property type="entry name" value="PDC2_HK_sensor"/>
    <property type="match status" value="1"/>
</dbReference>
<keyword evidence="10" id="KW-0175">Coiled coil</keyword>
<dbReference type="InterPro" id="IPR003660">
    <property type="entry name" value="HAMP_dom"/>
</dbReference>
<dbReference type="InterPro" id="IPR005467">
    <property type="entry name" value="His_kinase_dom"/>
</dbReference>
<reference evidence="14 15" key="1">
    <citation type="journal article" date="2017" name="Front. Microbiol.">
        <title>Labilibaculum manganireducens gen. nov., sp. nov. and Labilibaculum filiforme sp. nov., Novel Bacteroidetes Isolated from Subsurface Sediments of the Baltic Sea.</title>
        <authorList>
            <person name="Vandieken V."/>
            <person name="Marshall I.P."/>
            <person name="Niemann H."/>
            <person name="Engelen B."/>
            <person name="Cypionka H."/>
        </authorList>
    </citation>
    <scope>NUCLEOTIDE SEQUENCE [LARGE SCALE GENOMIC DNA]</scope>
    <source>
        <strain evidence="14 15">59.10-2M</strain>
    </source>
</reference>
<evidence type="ECO:0000256" key="3">
    <source>
        <dbReference type="ARBA" id="ARBA00012438"/>
    </source>
</evidence>
<dbReference type="InterPro" id="IPR036890">
    <property type="entry name" value="HATPase_C_sf"/>
</dbReference>
<feature type="domain" description="HAMP" evidence="13">
    <location>
        <begin position="321"/>
        <end position="373"/>
    </location>
</feature>
<evidence type="ECO:0000313" key="14">
    <source>
        <dbReference type="EMBL" id="PKQ63256.1"/>
    </source>
</evidence>
<dbReference type="RefSeq" id="WP_101310892.1">
    <property type="nucleotide sequence ID" value="NZ_MVDE01000030.1"/>
</dbReference>
<dbReference type="Gene3D" id="6.10.340.10">
    <property type="match status" value="1"/>
</dbReference>
<dbReference type="SUPFAM" id="SSF158472">
    <property type="entry name" value="HAMP domain-like"/>
    <property type="match status" value="1"/>
</dbReference>
<dbReference type="InterPro" id="IPR003594">
    <property type="entry name" value="HATPase_dom"/>
</dbReference>
<name>A0A2N3HYW0_9BACT</name>
<keyword evidence="7" id="KW-0418">Kinase</keyword>
<dbReference type="AlphaFoldDB" id="A0A2N3HYW0"/>
<accession>A0A2N3HYW0</accession>
<dbReference type="CDD" id="cd06225">
    <property type="entry name" value="HAMP"/>
    <property type="match status" value="1"/>
</dbReference>
<feature type="transmembrane region" description="Helical" evidence="11">
    <location>
        <begin position="301"/>
        <end position="323"/>
    </location>
</feature>
<comment type="catalytic activity">
    <reaction evidence="1">
        <text>ATP + protein L-histidine = ADP + protein N-phospho-L-histidine.</text>
        <dbReference type="EC" id="2.7.13.3"/>
    </reaction>
</comment>
<feature type="transmembrane region" description="Helical" evidence="11">
    <location>
        <begin position="9"/>
        <end position="29"/>
    </location>
</feature>
<dbReference type="PROSITE" id="PS50885">
    <property type="entry name" value="HAMP"/>
    <property type="match status" value="1"/>
</dbReference>
<dbReference type="PROSITE" id="PS50109">
    <property type="entry name" value="HIS_KIN"/>
    <property type="match status" value="1"/>
</dbReference>
<dbReference type="SMART" id="SM00304">
    <property type="entry name" value="HAMP"/>
    <property type="match status" value="1"/>
</dbReference>
<protein>
    <recommendedName>
        <fullName evidence="3">histidine kinase</fullName>
        <ecNumber evidence="3">2.7.13.3</ecNumber>
    </recommendedName>
</protein>
<keyword evidence="11" id="KW-0472">Membrane</keyword>
<dbReference type="SMART" id="SM00387">
    <property type="entry name" value="HATPase_c"/>
    <property type="match status" value="1"/>
</dbReference>
<feature type="domain" description="Histidine kinase" evidence="12">
    <location>
        <begin position="396"/>
        <end position="585"/>
    </location>
</feature>
<dbReference type="GO" id="GO:0005524">
    <property type="term" value="F:ATP binding"/>
    <property type="evidence" value="ECO:0007669"/>
    <property type="project" value="UniProtKB-KW"/>
</dbReference>
<keyword evidence="8" id="KW-0067">ATP-binding</keyword>
<dbReference type="Pfam" id="PF00672">
    <property type="entry name" value="HAMP"/>
    <property type="match status" value="1"/>
</dbReference>
<keyword evidence="5" id="KW-0808">Transferase</keyword>
<dbReference type="PANTHER" id="PTHR24421:SF10">
    <property type="entry name" value="NITRATE_NITRITE SENSOR PROTEIN NARQ"/>
    <property type="match status" value="1"/>
</dbReference>
<dbReference type="EC" id="2.7.13.3" evidence="3"/>
<dbReference type="Proteomes" id="UP000233618">
    <property type="component" value="Unassembled WGS sequence"/>
</dbReference>
<keyword evidence="6" id="KW-0547">Nucleotide-binding</keyword>
<dbReference type="CDD" id="cd16917">
    <property type="entry name" value="HATPase_UhpB-NarQ-NarX-like"/>
    <property type="match status" value="1"/>
</dbReference>
<gene>
    <name evidence="14" type="ORF">BZG01_16165</name>
</gene>
<keyword evidence="11" id="KW-0812">Transmembrane</keyword>
<dbReference type="Pfam" id="PF07730">
    <property type="entry name" value="HisKA_3"/>
    <property type="match status" value="1"/>
</dbReference>
<keyword evidence="9" id="KW-0902">Two-component regulatory system</keyword>
<evidence type="ECO:0000256" key="7">
    <source>
        <dbReference type="ARBA" id="ARBA00022777"/>
    </source>
</evidence>
<organism evidence="14 15">
    <name type="scientific">Labilibaculum manganireducens</name>
    <dbReference type="NCBI Taxonomy" id="1940525"/>
    <lineage>
        <taxon>Bacteria</taxon>
        <taxon>Pseudomonadati</taxon>
        <taxon>Bacteroidota</taxon>
        <taxon>Bacteroidia</taxon>
        <taxon>Marinilabiliales</taxon>
        <taxon>Marinifilaceae</taxon>
        <taxon>Labilibaculum</taxon>
    </lineage>
</organism>
<keyword evidence="11" id="KW-1133">Transmembrane helix</keyword>
<dbReference type="InterPro" id="IPR011712">
    <property type="entry name" value="Sig_transdc_His_kin_sub3_dim/P"/>
</dbReference>
<evidence type="ECO:0000256" key="2">
    <source>
        <dbReference type="ARBA" id="ARBA00004370"/>
    </source>
</evidence>
<keyword evidence="15" id="KW-1185">Reference proteome</keyword>
<dbReference type="Pfam" id="PF02518">
    <property type="entry name" value="HATPase_c"/>
    <property type="match status" value="1"/>
</dbReference>
<dbReference type="Gene3D" id="1.20.5.1930">
    <property type="match status" value="1"/>
</dbReference>
<evidence type="ECO:0000256" key="4">
    <source>
        <dbReference type="ARBA" id="ARBA00022553"/>
    </source>
</evidence>
<evidence type="ECO:0000256" key="8">
    <source>
        <dbReference type="ARBA" id="ARBA00022840"/>
    </source>
</evidence>
<dbReference type="PANTHER" id="PTHR24421">
    <property type="entry name" value="NITRATE/NITRITE SENSOR PROTEIN NARX-RELATED"/>
    <property type="match status" value="1"/>
</dbReference>
<evidence type="ECO:0000256" key="11">
    <source>
        <dbReference type="SAM" id="Phobius"/>
    </source>
</evidence>
<dbReference type="SUPFAM" id="SSF55874">
    <property type="entry name" value="ATPase domain of HSP90 chaperone/DNA topoisomerase II/histidine kinase"/>
    <property type="match status" value="1"/>
</dbReference>
<evidence type="ECO:0000256" key="5">
    <source>
        <dbReference type="ARBA" id="ARBA00022679"/>
    </source>
</evidence>